<dbReference type="InterPro" id="IPR008042">
    <property type="entry name" value="Retrotrans_Pao"/>
</dbReference>
<reference evidence="2" key="1">
    <citation type="journal article" date="2014" name="Nat. Genet.">
        <title>Genome and transcriptome of the porcine whipworm Trichuris suis.</title>
        <authorList>
            <person name="Jex A.R."/>
            <person name="Nejsum P."/>
            <person name="Schwarz E.M."/>
            <person name="Hu L."/>
            <person name="Young N.D."/>
            <person name="Hall R.S."/>
            <person name="Korhonen P.K."/>
            <person name="Liao S."/>
            <person name="Thamsborg S."/>
            <person name="Xia J."/>
            <person name="Xu P."/>
            <person name="Wang S."/>
            <person name="Scheerlinck J.P."/>
            <person name="Hofmann A."/>
            <person name="Sternberg P.W."/>
            <person name="Wang J."/>
            <person name="Gasser R.B."/>
        </authorList>
    </citation>
    <scope>NUCLEOTIDE SEQUENCE [LARGE SCALE GENOMIC DNA]</scope>
    <source>
        <strain evidence="2">DCEP-RM93F</strain>
    </source>
</reference>
<dbReference type="Proteomes" id="UP000030758">
    <property type="component" value="Unassembled WGS sequence"/>
</dbReference>
<feature type="compositionally biased region" description="Basic and acidic residues" evidence="1">
    <location>
        <begin position="149"/>
        <end position="167"/>
    </location>
</feature>
<dbReference type="AlphaFoldDB" id="A0A085N548"/>
<evidence type="ECO:0000256" key="1">
    <source>
        <dbReference type="SAM" id="MobiDB-lite"/>
    </source>
</evidence>
<organism evidence="2">
    <name type="scientific">Trichuris suis</name>
    <name type="common">pig whipworm</name>
    <dbReference type="NCBI Taxonomy" id="68888"/>
    <lineage>
        <taxon>Eukaryota</taxon>
        <taxon>Metazoa</taxon>
        <taxon>Ecdysozoa</taxon>
        <taxon>Nematoda</taxon>
        <taxon>Enoplea</taxon>
        <taxon>Dorylaimia</taxon>
        <taxon>Trichinellida</taxon>
        <taxon>Trichuridae</taxon>
        <taxon>Trichuris</taxon>
    </lineage>
</organism>
<dbReference type="Pfam" id="PF05380">
    <property type="entry name" value="Peptidase_A17"/>
    <property type="match status" value="1"/>
</dbReference>
<dbReference type="InterPro" id="IPR005312">
    <property type="entry name" value="DUF1759"/>
</dbReference>
<gene>
    <name evidence="2" type="ORF">M514_23196</name>
</gene>
<evidence type="ECO:0000313" key="2">
    <source>
        <dbReference type="EMBL" id="KFD64594.1"/>
    </source>
</evidence>
<dbReference type="PANTHER" id="PTHR47331:SF5">
    <property type="entry name" value="RIBONUCLEASE H"/>
    <property type="match status" value="1"/>
</dbReference>
<name>A0A085N548_9BILA</name>
<dbReference type="EMBL" id="KL367553">
    <property type="protein sequence ID" value="KFD64594.1"/>
    <property type="molecule type" value="Genomic_DNA"/>
</dbReference>
<proteinExistence type="predicted"/>
<dbReference type="Pfam" id="PF03564">
    <property type="entry name" value="DUF1759"/>
    <property type="match status" value="1"/>
</dbReference>
<protein>
    <recommendedName>
        <fullName evidence="3">CCHC-type domain-containing protein</fullName>
    </recommendedName>
</protein>
<dbReference type="PANTHER" id="PTHR47331">
    <property type="entry name" value="PHD-TYPE DOMAIN-CONTAINING PROTEIN"/>
    <property type="match status" value="1"/>
</dbReference>
<feature type="region of interest" description="Disordered" evidence="1">
    <location>
        <begin position="149"/>
        <end position="168"/>
    </location>
</feature>
<accession>A0A085N548</accession>
<sequence>MAASQSTEAVANDLSLDERRRERRRLKIRHTNMVKEIDAHIRSSLSRSKLVSLVTELNSLTDLCLQCNDSMRSLITTDDDLEGITKWGENLLSIAAACRERVDHHLLQRAGDVSSVISSRSSAAAARYSRRNALEVELERLKLEHEQAERQRQLQATHEQERFKEEQEQLALKRQIDVLDEQERSIYGDDELHPPRTRSFSYADTVQHWLSANGARKKDETPRSNDVLQTTSCAQNRTSPVQRPLPTGPAVPTDVSAALPAEVTHPYPAARPFTSDKGDGHRSSAQPTQLSHPCHSLLASRLPKMEIPKFSGRTRDWPMFITSFRQSVHDILDPDTDRLNILRELLDDDVKRSVSKYLYNPKCYEELMRILERRYGNPQRIIHACLKSIEALSTWKDFDLPGLRSFCNELQGIVATLSLGNHHVEIESAGNLMAAVKKMPERLRDDWGRHVVENFDQRPPNLCDLSDWLEMRREAAEAVSEDFDDENKTKHRHVGQRFRRPSVYTTVAQPVEGSPVSDGPAIRAFSRRLCVICHGNHRLAYCKMFRELSIEKRADVVKANNCCYRCLENDHVSRNCRSKRQCGKNGCNALHHPLFHGAPRLYPIRPCSASRVTENPTKPFAGTVKGKPRGTKWACMLPIVPVLIAGTDGREIPAMALLDKGSEISMIRLDLSDKLHLTGPTESCRFTTFHANDPTFTVRRVSFTVRSQDGLFELNVDDAYAVPKLHLNRKPVDIKDIVQVDWDDDLPDTILNQWTRWVDSLTAVKNITIHRCLTPINCRWTNIQLHTFGDASEIGLGAVAFLRFETVNGFHVSFVMAKSKVAPLKPVTIPRMELNGALMALRLAVMIREELRIEIDDMHFHVDSATVLRWVSSTTYRFHTYVRNRIAEIHEYSKPSQWHHVPGRQNPADCCSRGLKPADLGPDHLFYTGPDFLLRHHNLWPSLPEVIQPLNLVDDPEVYTTDWIGSINEDVDPIEALMCNEALRVLFE</sequence>
<feature type="region of interest" description="Disordered" evidence="1">
    <location>
        <begin position="267"/>
        <end position="293"/>
    </location>
</feature>
<evidence type="ECO:0008006" key="3">
    <source>
        <dbReference type="Google" id="ProtNLM"/>
    </source>
</evidence>